<dbReference type="InterPro" id="IPR012346">
    <property type="entry name" value="p53/RUNT-type_TF_DNA-bd_sf"/>
</dbReference>
<dbReference type="InterPro" id="IPR013524">
    <property type="entry name" value="Runt_dom"/>
</dbReference>
<dbReference type="EMBL" id="BTSY01000006">
    <property type="protein sequence ID" value="GMT34614.1"/>
    <property type="molecule type" value="Genomic_DNA"/>
</dbReference>
<dbReference type="GO" id="GO:0000978">
    <property type="term" value="F:RNA polymerase II cis-regulatory region sequence-specific DNA binding"/>
    <property type="evidence" value="ECO:0007669"/>
    <property type="project" value="TreeGrafter"/>
</dbReference>
<keyword evidence="8" id="KW-1185">Reference proteome</keyword>
<feature type="domain" description="Runt" evidence="6">
    <location>
        <begin position="9"/>
        <end position="137"/>
    </location>
</feature>
<evidence type="ECO:0000256" key="5">
    <source>
        <dbReference type="SAM" id="MobiDB-lite"/>
    </source>
</evidence>
<protein>
    <recommendedName>
        <fullName evidence="6">Runt domain-containing protein</fullName>
    </recommendedName>
</protein>
<dbReference type="Pfam" id="PF00853">
    <property type="entry name" value="Runt"/>
    <property type="match status" value="1"/>
</dbReference>
<dbReference type="SUPFAM" id="SSF49417">
    <property type="entry name" value="p53-like transcription factors"/>
    <property type="match status" value="1"/>
</dbReference>
<evidence type="ECO:0000256" key="1">
    <source>
        <dbReference type="ARBA" id="ARBA00004123"/>
    </source>
</evidence>
<feature type="region of interest" description="Disordered" evidence="5">
    <location>
        <begin position="185"/>
        <end position="213"/>
    </location>
</feature>
<dbReference type="PANTHER" id="PTHR11950:SF31">
    <property type="entry name" value="SEGMENTATION PROTEIN RUNT"/>
    <property type="match status" value="1"/>
</dbReference>
<dbReference type="PANTHER" id="PTHR11950">
    <property type="entry name" value="RUNT RELATED"/>
    <property type="match status" value="1"/>
</dbReference>
<gene>
    <name evidence="7" type="ORF">PFISCL1PPCAC_25911</name>
</gene>
<keyword evidence="3" id="KW-0804">Transcription</keyword>
<reference evidence="7" key="1">
    <citation type="submission" date="2023-10" db="EMBL/GenBank/DDBJ databases">
        <title>Genome assembly of Pristionchus species.</title>
        <authorList>
            <person name="Yoshida K."/>
            <person name="Sommer R.J."/>
        </authorList>
    </citation>
    <scope>NUCLEOTIDE SEQUENCE</scope>
    <source>
        <strain evidence="7">RS5133</strain>
    </source>
</reference>
<evidence type="ECO:0000313" key="7">
    <source>
        <dbReference type="EMBL" id="GMT34614.1"/>
    </source>
</evidence>
<dbReference type="PROSITE" id="PS51062">
    <property type="entry name" value="RUNT"/>
    <property type="match status" value="1"/>
</dbReference>
<dbReference type="PRINTS" id="PR00967">
    <property type="entry name" value="ONCOGENEAML1"/>
</dbReference>
<comment type="subcellular location">
    <subcellularLocation>
        <location evidence="1">Nucleus</location>
    </subcellularLocation>
</comment>
<dbReference type="Proteomes" id="UP001432322">
    <property type="component" value="Unassembled WGS sequence"/>
</dbReference>
<feature type="compositionally biased region" description="Low complexity" evidence="5">
    <location>
        <begin position="194"/>
        <end position="203"/>
    </location>
</feature>
<proteinExistence type="predicted"/>
<evidence type="ECO:0000256" key="2">
    <source>
        <dbReference type="ARBA" id="ARBA00023015"/>
    </source>
</evidence>
<dbReference type="GO" id="GO:0005524">
    <property type="term" value="F:ATP binding"/>
    <property type="evidence" value="ECO:0007669"/>
    <property type="project" value="InterPro"/>
</dbReference>
<evidence type="ECO:0000313" key="8">
    <source>
        <dbReference type="Proteomes" id="UP001432322"/>
    </source>
</evidence>
<dbReference type="InterPro" id="IPR000040">
    <property type="entry name" value="AML1_Runt"/>
</dbReference>
<dbReference type="InterPro" id="IPR008967">
    <property type="entry name" value="p53-like_TF_DNA-bd_sf"/>
</dbReference>
<evidence type="ECO:0000256" key="4">
    <source>
        <dbReference type="ARBA" id="ARBA00023242"/>
    </source>
</evidence>
<keyword evidence="2" id="KW-0805">Transcription regulation</keyword>
<accession>A0AAV5WYK5</accession>
<dbReference type="GO" id="GO:0005634">
    <property type="term" value="C:nucleus"/>
    <property type="evidence" value="ECO:0007669"/>
    <property type="project" value="UniProtKB-SubCell"/>
</dbReference>
<sequence length="213" mass="23732">SRMDHLQQVRLALREAPHARYIPTASPYIVCSQLPSHWRCNKSLPDPFTVLVLLPVPDGTQVSVSAGNDDNSHGEVRNATAVVRKQTAKFSDLRFVGKSGRGKNFHLTITVHASPMHVAVVNRVIKVTVDGPRDARHKKDTPPLHSFPPRIGLPHPLLTSPTHFIPFYPPFGALPIPVLPFNSIPQTRKRRSSTSDYQSQSSPDTPPKIWRPF</sequence>
<keyword evidence="4" id="KW-0539">Nucleus</keyword>
<evidence type="ECO:0000259" key="6">
    <source>
        <dbReference type="PROSITE" id="PS51062"/>
    </source>
</evidence>
<comment type="caution">
    <text evidence="7">The sequence shown here is derived from an EMBL/GenBank/DDBJ whole genome shotgun (WGS) entry which is preliminary data.</text>
</comment>
<name>A0AAV5WYK5_9BILA</name>
<dbReference type="Gene3D" id="2.60.40.720">
    <property type="match status" value="1"/>
</dbReference>
<feature type="non-terminal residue" evidence="7">
    <location>
        <position position="1"/>
    </location>
</feature>
<organism evidence="7 8">
    <name type="scientific">Pristionchus fissidentatus</name>
    <dbReference type="NCBI Taxonomy" id="1538716"/>
    <lineage>
        <taxon>Eukaryota</taxon>
        <taxon>Metazoa</taxon>
        <taxon>Ecdysozoa</taxon>
        <taxon>Nematoda</taxon>
        <taxon>Chromadorea</taxon>
        <taxon>Rhabditida</taxon>
        <taxon>Rhabditina</taxon>
        <taxon>Diplogasteromorpha</taxon>
        <taxon>Diplogasteroidea</taxon>
        <taxon>Neodiplogasteridae</taxon>
        <taxon>Pristionchus</taxon>
    </lineage>
</organism>
<dbReference type="AlphaFoldDB" id="A0AAV5WYK5"/>
<evidence type="ECO:0000256" key="3">
    <source>
        <dbReference type="ARBA" id="ARBA00023163"/>
    </source>
</evidence>
<dbReference type="GO" id="GO:0000981">
    <property type="term" value="F:DNA-binding transcription factor activity, RNA polymerase II-specific"/>
    <property type="evidence" value="ECO:0007669"/>
    <property type="project" value="TreeGrafter"/>
</dbReference>